<dbReference type="PROSITE" id="PS50209">
    <property type="entry name" value="CARD"/>
    <property type="match status" value="1"/>
</dbReference>
<dbReference type="GO" id="GO:0002020">
    <property type="term" value="F:protease binding"/>
    <property type="evidence" value="ECO:0007669"/>
    <property type="project" value="InterPro"/>
</dbReference>
<dbReference type="CDD" id="cd01671">
    <property type="entry name" value="CARD"/>
    <property type="match status" value="1"/>
</dbReference>
<comment type="caution">
    <text evidence="2">The sequence shown here is derived from an EMBL/GenBank/DDBJ whole genome shotgun (WGS) entry which is preliminary data.</text>
</comment>
<dbReference type="InterPro" id="IPR011029">
    <property type="entry name" value="DEATH-like_dom_sf"/>
</dbReference>
<dbReference type="GO" id="GO:0070513">
    <property type="term" value="F:death domain binding"/>
    <property type="evidence" value="ECO:0007669"/>
    <property type="project" value="InterPro"/>
</dbReference>
<dbReference type="EMBL" id="KV588739">
    <property type="protein sequence ID" value="OPL21783.1"/>
    <property type="molecule type" value="Genomic_DNA"/>
</dbReference>
<evidence type="ECO:0000313" key="2">
    <source>
        <dbReference type="EMBL" id="OPL21783.1"/>
    </source>
</evidence>
<organism evidence="2 3">
    <name type="scientific">Mytilus galloprovincialis</name>
    <name type="common">Mediterranean mussel</name>
    <dbReference type="NCBI Taxonomy" id="29158"/>
    <lineage>
        <taxon>Eukaryota</taxon>
        <taxon>Metazoa</taxon>
        <taxon>Spiralia</taxon>
        <taxon>Lophotrochozoa</taxon>
        <taxon>Mollusca</taxon>
        <taxon>Bivalvia</taxon>
        <taxon>Autobranchia</taxon>
        <taxon>Pteriomorphia</taxon>
        <taxon>Mytilida</taxon>
        <taxon>Mytiloidea</taxon>
        <taxon>Mytilidae</taxon>
        <taxon>Mytilinae</taxon>
        <taxon>Mytilus</taxon>
    </lineage>
</organism>
<dbReference type="SMR" id="A0A3L5TRH3"/>
<dbReference type="SMART" id="SM00114">
    <property type="entry name" value="CARD"/>
    <property type="match status" value="1"/>
</dbReference>
<reference evidence="2 3" key="1">
    <citation type="journal article" date="2016" name="PLoS ONE">
        <title>A First Insight into the Genome of the Filter-Feeder Mussel Mytilus galloprovincialis.</title>
        <authorList>
            <person name="Murgarella M."/>
            <person name="Puiu D."/>
            <person name="Novoa B."/>
            <person name="Figueras A."/>
            <person name="Posada D."/>
            <person name="Canchaya C."/>
        </authorList>
    </citation>
    <scope>NUCLEOTIDE SEQUENCE [LARGE SCALE GENOMIC DNA]</scope>
    <source>
        <tissue evidence="2">Muscle</tissue>
    </source>
</reference>
<feature type="non-terminal residue" evidence="2">
    <location>
        <position position="1"/>
    </location>
</feature>
<dbReference type="InterPro" id="IPR037939">
    <property type="entry name" value="CRADD"/>
</dbReference>
<name>A0A3L5TRH3_MYTGA</name>
<dbReference type="PANTHER" id="PTHR15034">
    <property type="entry name" value="DEATH DOMAIN-CONTAINING PROTEIN CRADD"/>
    <property type="match status" value="1"/>
</dbReference>
<dbReference type="InterPro" id="IPR001315">
    <property type="entry name" value="CARD"/>
</dbReference>
<dbReference type="Pfam" id="PF00619">
    <property type="entry name" value="CARD"/>
    <property type="match status" value="1"/>
</dbReference>
<dbReference type="PANTHER" id="PTHR15034:SF5">
    <property type="entry name" value="DEATH DOMAIN-CONTAINING PROTEIN CRADD"/>
    <property type="match status" value="1"/>
</dbReference>
<sequence length="380" mass="43854">MTILRLTGMETQDRERLRKYRTDIINNLEAGDILDYLHEDEILSNTDCELIVSGKTRKERSRLLVDTITRRGPKAYNSFTRALNLSKYEFLNAKISSGQCSFTKCYCDELRHKYTDDYDLNCLILYLQASRELFRKDSDKAKKLISNALEIVPKTSNPQYFTTGLLSAKSRMFLSKRQFEKFQTTIDDAKMIVESEPLSYTGHAAGWLYLNDARYSAIQIGCINFQQRNSARACKLLHNKAKKSFKKSIYHFQRDVGKDGPFGFGYALCRLIILLLRCGDNGRMMDILHPSSVDIETAAKYLNLLEDYIKDMPKMLKMHLDLAKCDYYSRIKMPQSALQYATSAHKLSNDLQMLEFSEHAYNRIIKLNGLHHLSGSETKT</sequence>
<accession>A0A3L5TRH3</accession>
<dbReference type="SUPFAM" id="SSF47986">
    <property type="entry name" value="DEATH domain"/>
    <property type="match status" value="1"/>
</dbReference>
<dbReference type="Proteomes" id="UP000266721">
    <property type="component" value="Unassembled WGS sequence"/>
</dbReference>
<dbReference type="GO" id="GO:0042981">
    <property type="term" value="P:regulation of apoptotic process"/>
    <property type="evidence" value="ECO:0007669"/>
    <property type="project" value="InterPro"/>
</dbReference>
<dbReference type="AlphaFoldDB" id="A0A3L5TRH3"/>
<gene>
    <name evidence="2" type="ORF">AM593_00017</name>
</gene>
<evidence type="ECO:0000313" key="3">
    <source>
        <dbReference type="Proteomes" id="UP000266721"/>
    </source>
</evidence>
<dbReference type="Gene3D" id="1.10.533.10">
    <property type="entry name" value="Death Domain, Fas"/>
    <property type="match status" value="1"/>
</dbReference>
<evidence type="ECO:0000259" key="1">
    <source>
        <dbReference type="PROSITE" id="PS50209"/>
    </source>
</evidence>
<protein>
    <recommendedName>
        <fullName evidence="1">CARD domain-containing protein</fullName>
    </recommendedName>
</protein>
<proteinExistence type="predicted"/>
<keyword evidence="3" id="KW-1185">Reference proteome</keyword>
<feature type="domain" description="CARD" evidence="1">
    <location>
        <begin position="9"/>
        <end position="83"/>
    </location>
</feature>